<dbReference type="AlphaFoldDB" id="A0AAU8PCB9"/>
<organism evidence="1 2">
    <name type="scientific">Edwardsiella piscicida</name>
    <dbReference type="NCBI Taxonomy" id="1263550"/>
    <lineage>
        <taxon>Bacteria</taxon>
        <taxon>Pseudomonadati</taxon>
        <taxon>Pseudomonadota</taxon>
        <taxon>Gammaproteobacteria</taxon>
        <taxon>Enterobacterales</taxon>
        <taxon>Hafniaceae</taxon>
        <taxon>Edwardsiella</taxon>
    </lineage>
</organism>
<gene>
    <name evidence="1" type="ordered locus">ETAE_3404</name>
</gene>
<evidence type="ECO:0000313" key="1">
    <source>
        <dbReference type="EMBL" id="ACY86235.1"/>
    </source>
</evidence>
<proteinExistence type="predicted"/>
<dbReference type="EMBL" id="CP001135">
    <property type="protein sequence ID" value="ACY86235.1"/>
    <property type="molecule type" value="Genomic_DNA"/>
</dbReference>
<keyword evidence="2" id="KW-1185">Reference proteome</keyword>
<accession>A0AAU8PCB9</accession>
<reference evidence="1 2" key="1">
    <citation type="journal article" date="2009" name="PLoS ONE">
        <title>Genome sequence of the versatile fish pathogen Edwardsiella tarda provides insights into its adaptation to broad host ranges and intracellular niches.</title>
        <authorList>
            <person name="Wang Q."/>
            <person name="Yang M."/>
            <person name="Xiao J."/>
            <person name="Wu H."/>
            <person name="Wang X."/>
            <person name="Lv Y."/>
            <person name="Xu L."/>
            <person name="Zheng H."/>
            <person name="Wang S."/>
            <person name="Zhao G."/>
            <person name="Liu Q."/>
            <person name="Zhang Y."/>
        </authorList>
    </citation>
    <scope>NUCLEOTIDE SEQUENCE [LARGE SCALE GENOMIC DNA]</scope>
    <source>
        <strain evidence="2">EIB202 / CCTCC M208068</strain>
    </source>
</reference>
<dbReference type="KEGG" id="etr:ETAE_3404"/>
<dbReference type="Proteomes" id="UP000002634">
    <property type="component" value="Chromosome"/>
</dbReference>
<sequence length="46" mass="5425">MKVKSFYSFSFISPFFIIRSAFMNKLWSTKTQNAFLFLLHPLCISS</sequence>
<protein>
    <submittedName>
        <fullName evidence="1">Uncharacterized protein</fullName>
    </submittedName>
</protein>
<evidence type="ECO:0000313" key="2">
    <source>
        <dbReference type="Proteomes" id="UP000002634"/>
    </source>
</evidence>
<name>A0AAU8PCB9_EDWPI</name>